<name>A0A119CWX3_THIDE</name>
<dbReference type="STRING" id="1123392.GCA_000376425_01997"/>
<evidence type="ECO:0000256" key="1">
    <source>
        <dbReference type="SAM" id="Phobius"/>
    </source>
</evidence>
<accession>A0A119CWX3</accession>
<gene>
    <name evidence="3" type="ORF">ABW22_04265</name>
</gene>
<dbReference type="PANTHER" id="PTHR38034">
    <property type="entry name" value="INNER MEMBRANE PROTEIN YPJD"/>
    <property type="match status" value="1"/>
</dbReference>
<dbReference type="InterPro" id="IPR052372">
    <property type="entry name" value="YpjD/HemX"/>
</dbReference>
<keyword evidence="1" id="KW-0472">Membrane</keyword>
<dbReference type="InterPro" id="IPR002541">
    <property type="entry name" value="Cyt_c_assembly"/>
</dbReference>
<organism evidence="3 4">
    <name type="scientific">Thiobacillus denitrificans</name>
    <dbReference type="NCBI Taxonomy" id="36861"/>
    <lineage>
        <taxon>Bacteria</taxon>
        <taxon>Pseudomonadati</taxon>
        <taxon>Pseudomonadota</taxon>
        <taxon>Betaproteobacteria</taxon>
        <taxon>Nitrosomonadales</taxon>
        <taxon>Thiobacillaceae</taxon>
        <taxon>Thiobacillus</taxon>
    </lineage>
</organism>
<proteinExistence type="predicted"/>
<sequence>MSPLLLVTLCVSALYGWVAWRLQRTPSAVSVRVLLPLALLAHGALIYQSMLGQGDIRLGFGNSLSTILWLTALVYWLASQGAPLARLQSWVSGLAALAVLVMAFLTDTHAIPNSQALALRTHLVVSFLAYGLLAVAALHAVLMTMLEKQLHRGALMQDSAPPLLTLEAMLFKTIGLGFALLTLAVFSGVFFSEELFGTPLQFSHKIVFAILSWLVFGGLLVGRHFRGWRGRTALYWTITGFTLLLLAYLGTQFVVEVLLGR</sequence>
<keyword evidence="1" id="KW-1133">Transmembrane helix</keyword>
<keyword evidence="1" id="KW-0812">Transmembrane</keyword>
<feature type="domain" description="Cytochrome c assembly protein" evidence="2">
    <location>
        <begin position="34"/>
        <end position="258"/>
    </location>
</feature>
<feature type="transmembrane region" description="Helical" evidence="1">
    <location>
        <begin position="90"/>
        <end position="111"/>
    </location>
</feature>
<dbReference type="Pfam" id="PF01578">
    <property type="entry name" value="Cytochrom_C_asm"/>
    <property type="match status" value="1"/>
</dbReference>
<evidence type="ECO:0000313" key="3">
    <source>
        <dbReference type="EMBL" id="KVW97321.1"/>
    </source>
</evidence>
<dbReference type="GO" id="GO:0020037">
    <property type="term" value="F:heme binding"/>
    <property type="evidence" value="ECO:0007669"/>
    <property type="project" value="InterPro"/>
</dbReference>
<keyword evidence="4" id="KW-1185">Reference proteome</keyword>
<protein>
    <submittedName>
        <fullName evidence="3">Cytochrome C biogenesis protein</fullName>
    </submittedName>
</protein>
<feature type="transmembrane region" description="Helical" evidence="1">
    <location>
        <begin position="233"/>
        <end position="259"/>
    </location>
</feature>
<feature type="transmembrane region" description="Helical" evidence="1">
    <location>
        <begin position="169"/>
        <end position="190"/>
    </location>
</feature>
<dbReference type="PATRIC" id="fig|36861.3.peg.306"/>
<evidence type="ECO:0000313" key="4">
    <source>
        <dbReference type="Proteomes" id="UP000064243"/>
    </source>
</evidence>
<dbReference type="EMBL" id="LDUG01000016">
    <property type="protein sequence ID" value="KVW97321.1"/>
    <property type="molecule type" value="Genomic_DNA"/>
</dbReference>
<dbReference type="AlphaFoldDB" id="A0A119CWX3"/>
<feature type="transmembrane region" description="Helical" evidence="1">
    <location>
        <begin position="202"/>
        <end position="221"/>
    </location>
</feature>
<reference evidence="3 4" key="1">
    <citation type="journal article" date="2015" name="Appl. Environ. Microbiol.">
        <title>Aerobic and Anaerobic Thiosulfate Oxidation by a Cold-Adapted, Subglacial Chemoautotroph.</title>
        <authorList>
            <person name="Harrold Z.R."/>
            <person name="Skidmore M.L."/>
            <person name="Hamilton T.L."/>
            <person name="Desch L."/>
            <person name="Amada K."/>
            <person name="van Gelder W."/>
            <person name="Glover K."/>
            <person name="Roden E.E."/>
            <person name="Boyd E.S."/>
        </authorList>
    </citation>
    <scope>NUCLEOTIDE SEQUENCE [LARGE SCALE GENOMIC DNA]</scope>
    <source>
        <strain evidence="3 4">RG</strain>
    </source>
</reference>
<dbReference type="GO" id="GO:0017004">
    <property type="term" value="P:cytochrome complex assembly"/>
    <property type="evidence" value="ECO:0007669"/>
    <property type="project" value="InterPro"/>
</dbReference>
<feature type="transmembrane region" description="Helical" evidence="1">
    <location>
        <begin position="123"/>
        <end position="146"/>
    </location>
</feature>
<comment type="caution">
    <text evidence="3">The sequence shown here is derived from an EMBL/GenBank/DDBJ whole genome shotgun (WGS) entry which is preliminary data.</text>
</comment>
<dbReference type="Proteomes" id="UP000064243">
    <property type="component" value="Unassembled WGS sequence"/>
</dbReference>
<dbReference type="PANTHER" id="PTHR38034:SF1">
    <property type="entry name" value="INNER MEMBRANE PROTEIN YPJD"/>
    <property type="match status" value="1"/>
</dbReference>
<evidence type="ECO:0000259" key="2">
    <source>
        <dbReference type="Pfam" id="PF01578"/>
    </source>
</evidence>
<feature type="transmembrane region" description="Helical" evidence="1">
    <location>
        <begin position="59"/>
        <end position="78"/>
    </location>
</feature>
<feature type="transmembrane region" description="Helical" evidence="1">
    <location>
        <begin position="31"/>
        <end position="47"/>
    </location>
</feature>